<evidence type="ECO:0000313" key="7">
    <source>
        <dbReference type="Proteomes" id="UP001218638"/>
    </source>
</evidence>
<dbReference type="GO" id="GO:0000976">
    <property type="term" value="F:transcription cis-regulatory region binding"/>
    <property type="evidence" value="ECO:0007669"/>
    <property type="project" value="TreeGrafter"/>
</dbReference>
<evidence type="ECO:0000256" key="1">
    <source>
        <dbReference type="ARBA" id="ARBA00022491"/>
    </source>
</evidence>
<keyword evidence="4" id="KW-0804">Transcription</keyword>
<gene>
    <name evidence="6" type="ORF">PXH66_22650</name>
</gene>
<organism evidence="6 7">
    <name type="scientific">Synoicihabitans lomoniglobus</name>
    <dbReference type="NCBI Taxonomy" id="2909285"/>
    <lineage>
        <taxon>Bacteria</taxon>
        <taxon>Pseudomonadati</taxon>
        <taxon>Verrucomicrobiota</taxon>
        <taxon>Opitutia</taxon>
        <taxon>Opitutales</taxon>
        <taxon>Opitutaceae</taxon>
        <taxon>Synoicihabitans</taxon>
    </lineage>
</organism>
<name>A0AAF0CI99_9BACT</name>
<evidence type="ECO:0000259" key="5">
    <source>
        <dbReference type="SMART" id="SM00354"/>
    </source>
</evidence>
<dbReference type="KEGG" id="slom:PXH66_22650"/>
<dbReference type="PANTHER" id="PTHR30146">
    <property type="entry name" value="LACI-RELATED TRANSCRIPTIONAL REPRESSOR"/>
    <property type="match status" value="1"/>
</dbReference>
<dbReference type="SUPFAM" id="SSF47413">
    <property type="entry name" value="lambda repressor-like DNA-binding domains"/>
    <property type="match status" value="1"/>
</dbReference>
<dbReference type="GO" id="GO:0003700">
    <property type="term" value="F:DNA-binding transcription factor activity"/>
    <property type="evidence" value="ECO:0007669"/>
    <property type="project" value="TreeGrafter"/>
</dbReference>
<dbReference type="RefSeq" id="WP_330929533.1">
    <property type="nucleotide sequence ID" value="NZ_CP119075.1"/>
</dbReference>
<sequence length="347" mass="39273">MARVATIQDVADKVGMNRSTVSRALKDHPSIPEATRKLIKEAARELDYRANPLVTALMKSRRGGRKEKNVVIAYVTNYPTRYGWRPPVMMGPDYYPGADACAQELGYKLEHFWMAEPGMTPARFGDILWSRGITGILIDRLPLGVHRLELDWSRFSVVALGITLSSPRVHHVGENHFSTGLYSMQKCLDRGYKRIGLVFSTPNDYPRVGHRWIGAYLCQQRRLRPEDHLPIYDEGPTDRERFLAWYEQWRPDSILVTWATPVLEWLKTAGIRVPQDVGVIELRNEQPELDHAGVFYSGAQIGAQAVKTLTGMMNRSELGVPEVPNEIMVPGKWLEGKTLLKEGPGRA</sequence>
<dbReference type="InterPro" id="IPR046335">
    <property type="entry name" value="LacI/GalR-like_sensor"/>
</dbReference>
<evidence type="ECO:0000313" key="6">
    <source>
        <dbReference type="EMBL" id="WED65147.1"/>
    </source>
</evidence>
<protein>
    <submittedName>
        <fullName evidence="6">LacI family DNA-binding transcriptional regulator</fullName>
    </submittedName>
</protein>
<dbReference type="InterPro" id="IPR000843">
    <property type="entry name" value="HTH_LacI"/>
</dbReference>
<dbReference type="CDD" id="cd01392">
    <property type="entry name" value="HTH_LacI"/>
    <property type="match status" value="1"/>
</dbReference>
<evidence type="ECO:0000256" key="4">
    <source>
        <dbReference type="ARBA" id="ARBA00023163"/>
    </source>
</evidence>
<dbReference type="AlphaFoldDB" id="A0AAF0CI99"/>
<keyword evidence="1" id="KW-0678">Repressor</keyword>
<accession>A0AAF0CI99</accession>
<dbReference type="InterPro" id="IPR010982">
    <property type="entry name" value="Lambda_DNA-bd_dom_sf"/>
</dbReference>
<feature type="domain" description="HTH lacI-type" evidence="5">
    <location>
        <begin position="4"/>
        <end position="77"/>
    </location>
</feature>
<dbReference type="Gene3D" id="1.10.260.40">
    <property type="entry name" value="lambda repressor-like DNA-binding domains"/>
    <property type="match status" value="1"/>
</dbReference>
<reference evidence="6" key="1">
    <citation type="submission" date="2023-03" db="EMBL/GenBank/DDBJ databases">
        <title>Lomoglobus Profundus gen. nov., sp. nov., a novel member of the phylum Verrucomicrobia, isolated from deep-marine sediment of South China Sea.</title>
        <authorList>
            <person name="Ahmad T."/>
            <person name="Ishaq S.E."/>
            <person name="Wang F."/>
        </authorList>
    </citation>
    <scope>NUCLEOTIDE SEQUENCE</scope>
    <source>
        <strain evidence="6">LMO-M01</strain>
    </source>
</reference>
<dbReference type="PANTHER" id="PTHR30146:SF148">
    <property type="entry name" value="HTH-TYPE TRANSCRIPTIONAL REPRESSOR PURR-RELATED"/>
    <property type="match status" value="1"/>
</dbReference>
<dbReference type="Gene3D" id="3.40.50.2300">
    <property type="match status" value="2"/>
</dbReference>
<dbReference type="Proteomes" id="UP001218638">
    <property type="component" value="Chromosome"/>
</dbReference>
<dbReference type="Pfam" id="PF00356">
    <property type="entry name" value="LacI"/>
    <property type="match status" value="1"/>
</dbReference>
<dbReference type="Pfam" id="PF13377">
    <property type="entry name" value="Peripla_BP_3"/>
    <property type="match status" value="1"/>
</dbReference>
<evidence type="ECO:0000256" key="2">
    <source>
        <dbReference type="ARBA" id="ARBA00023015"/>
    </source>
</evidence>
<keyword evidence="7" id="KW-1185">Reference proteome</keyword>
<dbReference type="SMART" id="SM00354">
    <property type="entry name" value="HTH_LACI"/>
    <property type="match status" value="1"/>
</dbReference>
<keyword evidence="3 6" id="KW-0238">DNA-binding</keyword>
<dbReference type="InterPro" id="IPR028082">
    <property type="entry name" value="Peripla_BP_I"/>
</dbReference>
<keyword evidence="2" id="KW-0805">Transcription regulation</keyword>
<dbReference type="SUPFAM" id="SSF53822">
    <property type="entry name" value="Periplasmic binding protein-like I"/>
    <property type="match status" value="1"/>
</dbReference>
<evidence type="ECO:0000256" key="3">
    <source>
        <dbReference type="ARBA" id="ARBA00023125"/>
    </source>
</evidence>
<dbReference type="EMBL" id="CP119075">
    <property type="protein sequence ID" value="WED65147.1"/>
    <property type="molecule type" value="Genomic_DNA"/>
</dbReference>
<proteinExistence type="predicted"/>